<reference evidence="6" key="1">
    <citation type="journal article" date="2019" name="Int. J. Syst. Evol. Microbiol.">
        <title>The Global Catalogue of Microorganisms (GCM) 10K type strain sequencing project: providing services to taxonomists for standard genome sequencing and annotation.</title>
        <authorList>
            <consortium name="The Broad Institute Genomics Platform"/>
            <consortium name="The Broad Institute Genome Sequencing Center for Infectious Disease"/>
            <person name="Wu L."/>
            <person name="Ma J."/>
        </authorList>
    </citation>
    <scope>NUCLEOTIDE SEQUENCE [LARGE SCALE GENOMIC DNA]</scope>
    <source>
        <strain evidence="6">KCTC 42248</strain>
    </source>
</reference>
<evidence type="ECO:0000313" key="6">
    <source>
        <dbReference type="Proteomes" id="UP001597393"/>
    </source>
</evidence>
<evidence type="ECO:0000256" key="3">
    <source>
        <dbReference type="ARBA" id="ARBA00023237"/>
    </source>
</evidence>
<feature type="chain" id="PRO_5047423556" description="TonB dependent receptor" evidence="4">
    <location>
        <begin position="26"/>
        <end position="578"/>
    </location>
</feature>
<proteinExistence type="predicted"/>
<name>A0ABW5NEL8_9SPHI</name>
<dbReference type="Proteomes" id="UP001597393">
    <property type="component" value="Unassembled WGS sequence"/>
</dbReference>
<feature type="signal peptide" evidence="4">
    <location>
        <begin position="1"/>
        <end position="25"/>
    </location>
</feature>
<evidence type="ECO:0008006" key="7">
    <source>
        <dbReference type="Google" id="ProtNLM"/>
    </source>
</evidence>
<organism evidence="5 6">
    <name type="scientific">Sphingobacterium corticis</name>
    <dbReference type="NCBI Taxonomy" id="1812823"/>
    <lineage>
        <taxon>Bacteria</taxon>
        <taxon>Pseudomonadati</taxon>
        <taxon>Bacteroidota</taxon>
        <taxon>Sphingobacteriia</taxon>
        <taxon>Sphingobacteriales</taxon>
        <taxon>Sphingobacteriaceae</taxon>
        <taxon>Sphingobacterium</taxon>
    </lineage>
</organism>
<dbReference type="EMBL" id="JBHUMA010000004">
    <property type="protein sequence ID" value="MFD2597564.1"/>
    <property type="molecule type" value="Genomic_DNA"/>
</dbReference>
<keyword evidence="2" id="KW-0472">Membrane</keyword>
<dbReference type="Gene3D" id="2.40.170.20">
    <property type="entry name" value="TonB-dependent receptor, beta-barrel domain"/>
    <property type="match status" value="1"/>
</dbReference>
<comment type="subcellular location">
    <subcellularLocation>
        <location evidence="1">Cell outer membrane</location>
    </subcellularLocation>
</comment>
<dbReference type="SUPFAM" id="SSF56935">
    <property type="entry name" value="Porins"/>
    <property type="match status" value="1"/>
</dbReference>
<keyword evidence="6" id="KW-1185">Reference proteome</keyword>
<accession>A0ABW5NEL8</accession>
<dbReference type="InterPro" id="IPR036942">
    <property type="entry name" value="Beta-barrel_TonB_sf"/>
</dbReference>
<dbReference type="RefSeq" id="WP_380866805.1">
    <property type="nucleotide sequence ID" value="NZ_JBHUMA010000004.1"/>
</dbReference>
<gene>
    <name evidence="5" type="ORF">ACFSQ3_01265</name>
</gene>
<evidence type="ECO:0000256" key="1">
    <source>
        <dbReference type="ARBA" id="ARBA00004442"/>
    </source>
</evidence>
<evidence type="ECO:0000313" key="5">
    <source>
        <dbReference type="EMBL" id="MFD2597564.1"/>
    </source>
</evidence>
<sequence length="578" mass="64620">MKFQKILTQTAFLAMLTGVSFEAAAQQREETEKPATIDSFVIVRDYRPLLADAVKIRRSPDMANKREYMPKLSYGNIPDKKLDINTGLSELKIMETPFIRARDNYSNYIKGGVGNLGTIMGEAYFAVEDYEDIRFGGFVKHLNQKGALDDQRFSRQEVGVFGRRVFPQLTVDGQLGYNRLGTNFYGNPLNAQGTNINPARESQVFNDLYLTGEMVSNFDPADEDALSYSLKADAYTYSDRYDVRENSFALSGYLNKRVRTFNIGANVSVDLNNVDGALNAAGFPGVNNSVASANPYISFKGANYTIQLGANLVSEFGNESSFNVFPKAEIDFSLVPEYFYIFGGITGGVERGSYRDFTRQNQFLGPNVQIQNMIERMHAYGGIKGNAGATFGWKAKAFYRQLENMPFFVNNPTTPFQFNMVYDGNGDEAVKHIGVEGEINIRVSEAVNLGGRLNIDNYTMVLQQEAWHTPNMRLTANARFNISEKLYIDAEALFHGATKARTFEYTATSADPASYNSSMPIIQSIPSFLDLSAGAEYKATKQLGIFVKANNILNNEYQRYLYYPRLGFNVIGGLNFSF</sequence>
<keyword evidence="4" id="KW-0732">Signal</keyword>
<comment type="caution">
    <text evidence="5">The sequence shown here is derived from an EMBL/GenBank/DDBJ whole genome shotgun (WGS) entry which is preliminary data.</text>
</comment>
<evidence type="ECO:0000256" key="4">
    <source>
        <dbReference type="SAM" id="SignalP"/>
    </source>
</evidence>
<keyword evidence="3" id="KW-0998">Cell outer membrane</keyword>
<evidence type="ECO:0000256" key="2">
    <source>
        <dbReference type="ARBA" id="ARBA00023136"/>
    </source>
</evidence>
<protein>
    <recommendedName>
        <fullName evidence="7">TonB dependent receptor</fullName>
    </recommendedName>
</protein>